<dbReference type="EMBL" id="VSSR01000008">
    <property type="protein sequence ID" value="TYL87392.1"/>
    <property type="molecule type" value="Genomic_DNA"/>
</dbReference>
<sequence length="149" mass="17044">MRQLSLFKGRKQRGIAPPPPLEFATHATLADICKRWINPQWKFTHLPLGEHREHRINERTGKRYSPSGQRLQRMGVNPGWPDFIFVGPEQQVFWLELKRFRTGRLSEDQSGVLAHLVACGFAVLVTTSLDDAIETLKQVGILRSNFAVQ</sequence>
<organism evidence="1 2">
    <name type="scientific">Bradyrhizobium cytisi</name>
    <dbReference type="NCBI Taxonomy" id="515489"/>
    <lineage>
        <taxon>Bacteria</taxon>
        <taxon>Pseudomonadati</taxon>
        <taxon>Pseudomonadota</taxon>
        <taxon>Alphaproteobacteria</taxon>
        <taxon>Hyphomicrobiales</taxon>
        <taxon>Nitrobacteraceae</taxon>
        <taxon>Bradyrhizobium</taxon>
    </lineage>
</organism>
<dbReference type="Gene3D" id="3.40.1350.10">
    <property type="match status" value="1"/>
</dbReference>
<dbReference type="Proteomes" id="UP000324853">
    <property type="component" value="Unassembled WGS sequence"/>
</dbReference>
<comment type="caution">
    <text evidence="1">The sequence shown here is derived from an EMBL/GenBank/DDBJ whole genome shotgun (WGS) entry which is preliminary data.</text>
</comment>
<name>A0A5S4X0I0_9BRAD</name>
<accession>A0A5S4X0I0</accession>
<dbReference type="AlphaFoldDB" id="A0A5S4X0I0"/>
<gene>
    <name evidence="1" type="ORF">FXB38_04510</name>
</gene>
<dbReference type="GO" id="GO:0003676">
    <property type="term" value="F:nucleic acid binding"/>
    <property type="evidence" value="ECO:0007669"/>
    <property type="project" value="InterPro"/>
</dbReference>
<proteinExistence type="predicted"/>
<dbReference type="InterPro" id="IPR011856">
    <property type="entry name" value="tRNA_endonuc-like_dom_sf"/>
</dbReference>
<protein>
    <recommendedName>
        <fullName evidence="3">VRR-NUC domain-containing protein</fullName>
    </recommendedName>
</protein>
<evidence type="ECO:0000313" key="1">
    <source>
        <dbReference type="EMBL" id="TYL87392.1"/>
    </source>
</evidence>
<dbReference type="OrthoDB" id="8227126at2"/>
<keyword evidence="2" id="KW-1185">Reference proteome</keyword>
<dbReference type="RefSeq" id="WP_148749570.1">
    <property type="nucleotide sequence ID" value="NZ_VSSR01000008.1"/>
</dbReference>
<evidence type="ECO:0000313" key="2">
    <source>
        <dbReference type="Proteomes" id="UP000324853"/>
    </source>
</evidence>
<evidence type="ECO:0008006" key="3">
    <source>
        <dbReference type="Google" id="ProtNLM"/>
    </source>
</evidence>
<reference evidence="1 2" key="1">
    <citation type="submission" date="2019-08" db="EMBL/GenBank/DDBJ databases">
        <title>Bradyrhizobium hipponensis sp. nov., a rhizobium isolated from a Lupinus angustifolius root nodule in Tunisia.</title>
        <authorList>
            <person name="Off K."/>
            <person name="Rejili M."/>
            <person name="Mars M."/>
            <person name="Brachmann A."/>
            <person name="Marin M."/>
        </authorList>
    </citation>
    <scope>NUCLEOTIDE SEQUENCE [LARGE SCALE GENOMIC DNA]</scope>
    <source>
        <strain evidence="1 2">CTAW11</strain>
    </source>
</reference>